<evidence type="ECO:0000259" key="5">
    <source>
        <dbReference type="Pfam" id="PF01755"/>
    </source>
</evidence>
<evidence type="ECO:0000256" key="1">
    <source>
        <dbReference type="ARBA" id="ARBA00006721"/>
    </source>
</evidence>
<gene>
    <name evidence="6" type="ORF">CLODIP_2_CD06668</name>
</gene>
<dbReference type="InterPro" id="IPR002654">
    <property type="entry name" value="Glyco_trans_25"/>
</dbReference>
<dbReference type="Pfam" id="PF01755">
    <property type="entry name" value="Glyco_transf_25"/>
    <property type="match status" value="1"/>
</dbReference>
<dbReference type="GO" id="GO:0050211">
    <property type="term" value="F:procollagen galactosyltransferase activity"/>
    <property type="evidence" value="ECO:0007669"/>
    <property type="project" value="TreeGrafter"/>
</dbReference>
<evidence type="ECO:0000313" key="7">
    <source>
        <dbReference type="Proteomes" id="UP000494165"/>
    </source>
</evidence>
<dbReference type="PANTHER" id="PTHR10730">
    <property type="entry name" value="PROCOLLAGEN-LYSINE,2-OXOGLUTARATE 5-DIOXYGENASE/GLYCOSYLTRANSFERASE 25 FAMILY MEMBER"/>
    <property type="match status" value="1"/>
</dbReference>
<dbReference type="PANTHER" id="PTHR10730:SF53">
    <property type="entry name" value="GLYCOSYLTRANSFERASE 25 FAMILY MEMBER"/>
    <property type="match status" value="1"/>
</dbReference>
<dbReference type="Proteomes" id="UP000494165">
    <property type="component" value="Unassembled WGS sequence"/>
</dbReference>
<dbReference type="EMBL" id="CADEPI010000019">
    <property type="protein sequence ID" value="CAB3365137.1"/>
    <property type="molecule type" value="Genomic_DNA"/>
</dbReference>
<feature type="domain" description="Glycosyl transferase family 25" evidence="5">
    <location>
        <begin position="263"/>
        <end position="444"/>
    </location>
</feature>
<dbReference type="CDD" id="cd06532">
    <property type="entry name" value="Glyco_transf_25"/>
    <property type="match status" value="1"/>
</dbReference>
<evidence type="ECO:0000256" key="3">
    <source>
        <dbReference type="ARBA" id="ARBA00022679"/>
    </source>
</evidence>
<dbReference type="InterPro" id="IPR050757">
    <property type="entry name" value="Collagen_mod_GT25"/>
</dbReference>
<evidence type="ECO:0000256" key="2">
    <source>
        <dbReference type="ARBA" id="ARBA00022676"/>
    </source>
</evidence>
<evidence type="ECO:0000256" key="4">
    <source>
        <dbReference type="SAM" id="MobiDB-lite"/>
    </source>
</evidence>
<organism evidence="6 7">
    <name type="scientific">Cloeon dipterum</name>
    <dbReference type="NCBI Taxonomy" id="197152"/>
    <lineage>
        <taxon>Eukaryota</taxon>
        <taxon>Metazoa</taxon>
        <taxon>Ecdysozoa</taxon>
        <taxon>Arthropoda</taxon>
        <taxon>Hexapoda</taxon>
        <taxon>Insecta</taxon>
        <taxon>Pterygota</taxon>
        <taxon>Palaeoptera</taxon>
        <taxon>Ephemeroptera</taxon>
        <taxon>Pisciforma</taxon>
        <taxon>Baetidae</taxon>
        <taxon>Cloeon</taxon>
    </lineage>
</organism>
<name>A0A8S1CCT1_9INSE</name>
<dbReference type="AlphaFoldDB" id="A0A8S1CCT1"/>
<dbReference type="InterPro" id="IPR029044">
    <property type="entry name" value="Nucleotide-diphossugar_trans"/>
</dbReference>
<proteinExistence type="inferred from homology"/>
<keyword evidence="7" id="KW-1185">Reference proteome</keyword>
<keyword evidence="2" id="KW-0328">Glycosyltransferase</keyword>
<dbReference type="OrthoDB" id="47375at2759"/>
<reference evidence="6 7" key="1">
    <citation type="submission" date="2020-04" db="EMBL/GenBank/DDBJ databases">
        <authorList>
            <person name="Alioto T."/>
            <person name="Alioto T."/>
            <person name="Gomez Garrido J."/>
        </authorList>
    </citation>
    <scope>NUCLEOTIDE SEQUENCE [LARGE SCALE GENOMIC DNA]</scope>
</reference>
<comment type="caution">
    <text evidence="6">The sequence shown here is derived from an EMBL/GenBank/DDBJ whole genome shotgun (WGS) entry which is preliminary data.</text>
</comment>
<feature type="region of interest" description="Disordered" evidence="4">
    <location>
        <begin position="485"/>
        <end position="508"/>
    </location>
</feature>
<evidence type="ECO:0000313" key="6">
    <source>
        <dbReference type="EMBL" id="CAB3365137.1"/>
    </source>
</evidence>
<comment type="similarity">
    <text evidence="1">Belongs to the glycosyltransferase 25 family.</text>
</comment>
<sequence>MSLWIRSDHNEDNTLKILRLWLSSVERLYHSINTELRSSNPKRFIDESSPTQWSPLRFDHLIKLKEEALVYARHAWADFIWFLDADVLLTNMDTLKDMVARDLTVSSPMLRSDGLYSNFWCGMTESFYYKRTEDYKPILQLERIGCFEVPMVHTAVLINLRHQASQNLTFVASKVPYYSGPKDDIITFALAAKHFGVPLHICNEASYGYFTLPLEENQSLIFDEAQLVNIRLEAIVDHGDLALSELMAPFAPPPERDTLGLDKIFMINLKRRPDRRLKMMQCFNQLGIEAINVEAVDGRQLNESLLESMGIRMLPNYEDPYHKRPLTMGEIGCFLSHYKVWQKVVEDNLGQVLVLEDDIRFENFFRSKLTHLMAELSSLDFSWDLVYVGRKKLQSEDEPPVQTSKNLVWVGYSYWTLGYLLSQSGARKLLAAQPLSKLLPVDEYLPIMFDRHPELKWKEHFEPRDLVALSAQPLLLYPTHYTGEPGYVSDTEDSSRIPTAPQSLRDDL</sequence>
<dbReference type="Gene3D" id="3.90.550.10">
    <property type="entry name" value="Spore Coat Polysaccharide Biosynthesis Protein SpsA, Chain A"/>
    <property type="match status" value="1"/>
</dbReference>
<protein>
    <recommendedName>
        <fullName evidence="5">Glycosyl transferase family 25 domain-containing protein</fullName>
    </recommendedName>
</protein>
<keyword evidence="3" id="KW-0808">Transferase</keyword>
<accession>A0A8S1CCT1</accession>